<evidence type="ECO:0000313" key="2">
    <source>
        <dbReference type="Proteomes" id="UP000287171"/>
    </source>
</evidence>
<protein>
    <submittedName>
        <fullName evidence="1">Uncharacterized protein</fullName>
    </submittedName>
</protein>
<comment type="caution">
    <text evidence="1">The sequence shown here is derived from an EMBL/GenBank/DDBJ whole genome shotgun (WGS) entry which is preliminary data.</text>
</comment>
<keyword evidence="2" id="KW-1185">Reference proteome</keyword>
<evidence type="ECO:0000313" key="1">
    <source>
        <dbReference type="EMBL" id="GCE26221.1"/>
    </source>
</evidence>
<accession>A0A402B4F1</accession>
<name>A0A402B4F1_9CHLR</name>
<dbReference type="EMBL" id="BIFT01000001">
    <property type="protein sequence ID" value="GCE26221.1"/>
    <property type="molecule type" value="Genomic_DNA"/>
</dbReference>
<proteinExistence type="predicted"/>
<organism evidence="1 2">
    <name type="scientific">Dictyobacter alpinus</name>
    <dbReference type="NCBI Taxonomy" id="2014873"/>
    <lineage>
        <taxon>Bacteria</taxon>
        <taxon>Bacillati</taxon>
        <taxon>Chloroflexota</taxon>
        <taxon>Ktedonobacteria</taxon>
        <taxon>Ktedonobacterales</taxon>
        <taxon>Dictyobacteraceae</taxon>
        <taxon>Dictyobacter</taxon>
    </lineage>
</organism>
<reference evidence="2" key="1">
    <citation type="submission" date="2018-12" db="EMBL/GenBank/DDBJ databases">
        <title>Tengunoibacter tsumagoiensis gen. nov., sp. nov., Dictyobacter kobayashii sp. nov., D. alpinus sp. nov., and D. joshuensis sp. nov. and description of Dictyobacteraceae fam. nov. within the order Ktedonobacterales isolated from Tengu-no-mugimeshi.</title>
        <authorList>
            <person name="Wang C.M."/>
            <person name="Zheng Y."/>
            <person name="Sakai Y."/>
            <person name="Toyoda A."/>
            <person name="Minakuchi Y."/>
            <person name="Abe K."/>
            <person name="Yokota A."/>
            <person name="Yabe S."/>
        </authorList>
    </citation>
    <scope>NUCLEOTIDE SEQUENCE [LARGE SCALE GENOMIC DNA]</scope>
    <source>
        <strain evidence="2">Uno16</strain>
    </source>
</reference>
<dbReference type="AlphaFoldDB" id="A0A402B4F1"/>
<dbReference type="Proteomes" id="UP000287171">
    <property type="component" value="Unassembled WGS sequence"/>
</dbReference>
<sequence length="57" mass="6231">MEPVTPALAVVAAKAFACDRADNSSKNTVIEKNRIARFCKINSFLRLKETVSNGGYN</sequence>
<gene>
    <name evidence="1" type="ORF">KDA_17050</name>
</gene>